<dbReference type="Proteomes" id="UP000054466">
    <property type="component" value="Unassembled WGS sequence"/>
</dbReference>
<accession>A0A0D2D7F6</accession>
<dbReference type="HOGENOM" id="CLU_071330_0_1_1"/>
<keyword evidence="2" id="KW-1185">Reference proteome</keyword>
<dbReference type="InterPro" id="IPR036291">
    <property type="entry name" value="NAD(P)-bd_dom_sf"/>
</dbReference>
<dbReference type="Gene3D" id="3.40.50.720">
    <property type="entry name" value="NAD(P)-binding Rossmann-like Domain"/>
    <property type="match status" value="1"/>
</dbReference>
<dbReference type="AlphaFoldDB" id="A0A0D2D7F6"/>
<dbReference type="EMBL" id="KN847041">
    <property type="protein sequence ID" value="KIW31664.1"/>
    <property type="molecule type" value="Genomic_DNA"/>
</dbReference>
<proteinExistence type="predicted"/>
<dbReference type="STRING" id="569365.A0A0D2D7F6"/>
<evidence type="ECO:0000313" key="1">
    <source>
        <dbReference type="EMBL" id="KIW31664.1"/>
    </source>
</evidence>
<dbReference type="SUPFAM" id="SSF51735">
    <property type="entry name" value="NAD(P)-binding Rossmann-fold domains"/>
    <property type="match status" value="1"/>
</dbReference>
<gene>
    <name evidence="1" type="ORF">PV07_03276</name>
</gene>
<dbReference type="VEuPathDB" id="FungiDB:PV07_03276"/>
<protein>
    <submittedName>
        <fullName evidence="1">Uncharacterized protein</fullName>
    </submittedName>
</protein>
<dbReference type="GeneID" id="27342470"/>
<sequence>MKAILTGATGFIGGEVLNQCLTHPQITSIVVLSRRALPEPAASNSKVKVVILQDFTNYPDSVLPELRDADFCIWSLGTYTGGEEVEAGYPLAFCEAIAKARNGATTKLFRMVYLSGMFVINDQNASLWFLTTTRKAKGLAETRLLAFSDEQKQNHKSWESYVVRPGGVLHKQTAGLNTATCGNRLVIGVGVLAAAMIETALEGNPEYKIFHAPLLEKGRAALRKAK</sequence>
<dbReference type="RefSeq" id="XP_016251880.1">
    <property type="nucleotide sequence ID" value="XM_016389978.1"/>
</dbReference>
<dbReference type="PANTHER" id="PTHR14097">
    <property type="entry name" value="OXIDOREDUCTASE HTATIP2"/>
    <property type="match status" value="1"/>
</dbReference>
<evidence type="ECO:0000313" key="2">
    <source>
        <dbReference type="Proteomes" id="UP000054466"/>
    </source>
</evidence>
<dbReference type="PANTHER" id="PTHR14097:SF9">
    <property type="entry name" value="EPIMERASE, PUTATIVE (AFU_ORTHOLOGUE AFUA_8G07320)-RELATED"/>
    <property type="match status" value="1"/>
</dbReference>
<reference evidence="1 2" key="1">
    <citation type="submission" date="2015-01" db="EMBL/GenBank/DDBJ databases">
        <title>The Genome Sequence of Cladophialophora immunda CBS83496.</title>
        <authorList>
            <consortium name="The Broad Institute Genomics Platform"/>
            <person name="Cuomo C."/>
            <person name="de Hoog S."/>
            <person name="Gorbushina A."/>
            <person name="Stielow B."/>
            <person name="Teixiera M."/>
            <person name="Abouelleil A."/>
            <person name="Chapman S.B."/>
            <person name="Priest M."/>
            <person name="Young S.K."/>
            <person name="Wortman J."/>
            <person name="Nusbaum C."/>
            <person name="Birren B."/>
        </authorList>
    </citation>
    <scope>NUCLEOTIDE SEQUENCE [LARGE SCALE GENOMIC DNA]</scope>
    <source>
        <strain evidence="1 2">CBS 83496</strain>
    </source>
</reference>
<organism evidence="1 2">
    <name type="scientific">Cladophialophora immunda</name>
    <dbReference type="NCBI Taxonomy" id="569365"/>
    <lineage>
        <taxon>Eukaryota</taxon>
        <taxon>Fungi</taxon>
        <taxon>Dikarya</taxon>
        <taxon>Ascomycota</taxon>
        <taxon>Pezizomycotina</taxon>
        <taxon>Eurotiomycetes</taxon>
        <taxon>Chaetothyriomycetidae</taxon>
        <taxon>Chaetothyriales</taxon>
        <taxon>Herpotrichiellaceae</taxon>
        <taxon>Cladophialophora</taxon>
    </lineage>
</organism>
<dbReference type="OrthoDB" id="3535423at2759"/>
<name>A0A0D2D7F6_9EURO</name>